<reference evidence="2" key="2">
    <citation type="submission" date="2023-05" db="EMBL/GenBank/DDBJ databases">
        <authorList>
            <consortium name="Lawrence Berkeley National Laboratory"/>
            <person name="Steindorff A."/>
            <person name="Hensen N."/>
            <person name="Bonometti L."/>
            <person name="Westerberg I."/>
            <person name="Brannstrom I.O."/>
            <person name="Guillou S."/>
            <person name="Cros-Aarteil S."/>
            <person name="Calhoun S."/>
            <person name="Haridas S."/>
            <person name="Kuo A."/>
            <person name="Mondo S."/>
            <person name="Pangilinan J."/>
            <person name="Riley R."/>
            <person name="Labutti K."/>
            <person name="Andreopoulos B."/>
            <person name="Lipzen A."/>
            <person name="Chen C."/>
            <person name="Yanf M."/>
            <person name="Daum C."/>
            <person name="Ng V."/>
            <person name="Clum A."/>
            <person name="Ohm R."/>
            <person name="Martin F."/>
            <person name="Silar P."/>
            <person name="Natvig D."/>
            <person name="Lalanne C."/>
            <person name="Gautier V."/>
            <person name="Ament-Velasquez S.L."/>
            <person name="Kruys A."/>
            <person name="Hutchinson M.I."/>
            <person name="Powell A.J."/>
            <person name="Barry K."/>
            <person name="Miller A.N."/>
            <person name="Grigoriev I.V."/>
            <person name="Debuchy R."/>
            <person name="Gladieux P."/>
            <person name="Thoren M.H."/>
            <person name="Johannesson H."/>
        </authorList>
    </citation>
    <scope>NUCLEOTIDE SEQUENCE</scope>
    <source>
        <strain evidence="2">CBS 731.68</strain>
    </source>
</reference>
<protein>
    <submittedName>
        <fullName evidence="2">Uncharacterized protein</fullName>
    </submittedName>
</protein>
<dbReference type="RefSeq" id="XP_062652286.1">
    <property type="nucleotide sequence ID" value="XM_062795419.1"/>
</dbReference>
<dbReference type="AlphaFoldDB" id="A0AAN6U9J4"/>
<organism evidence="2 3">
    <name type="scientific">Parathielavia appendiculata</name>
    <dbReference type="NCBI Taxonomy" id="2587402"/>
    <lineage>
        <taxon>Eukaryota</taxon>
        <taxon>Fungi</taxon>
        <taxon>Dikarya</taxon>
        <taxon>Ascomycota</taxon>
        <taxon>Pezizomycotina</taxon>
        <taxon>Sordariomycetes</taxon>
        <taxon>Sordariomycetidae</taxon>
        <taxon>Sordariales</taxon>
        <taxon>Chaetomiaceae</taxon>
        <taxon>Parathielavia</taxon>
    </lineage>
</organism>
<dbReference type="Proteomes" id="UP001302602">
    <property type="component" value="Unassembled WGS sequence"/>
</dbReference>
<evidence type="ECO:0000256" key="1">
    <source>
        <dbReference type="SAM" id="MobiDB-lite"/>
    </source>
</evidence>
<feature type="region of interest" description="Disordered" evidence="1">
    <location>
        <begin position="381"/>
        <end position="410"/>
    </location>
</feature>
<dbReference type="EMBL" id="MU853223">
    <property type="protein sequence ID" value="KAK4128515.1"/>
    <property type="molecule type" value="Genomic_DNA"/>
</dbReference>
<evidence type="ECO:0000313" key="3">
    <source>
        <dbReference type="Proteomes" id="UP001302602"/>
    </source>
</evidence>
<comment type="caution">
    <text evidence="2">The sequence shown here is derived from an EMBL/GenBank/DDBJ whole genome shotgun (WGS) entry which is preliminary data.</text>
</comment>
<dbReference type="GeneID" id="87832188"/>
<reference evidence="2" key="1">
    <citation type="journal article" date="2023" name="Mol. Phylogenet. Evol.">
        <title>Genome-scale phylogeny and comparative genomics of the fungal order Sordariales.</title>
        <authorList>
            <person name="Hensen N."/>
            <person name="Bonometti L."/>
            <person name="Westerberg I."/>
            <person name="Brannstrom I.O."/>
            <person name="Guillou S."/>
            <person name="Cros-Aarteil S."/>
            <person name="Calhoun S."/>
            <person name="Haridas S."/>
            <person name="Kuo A."/>
            <person name="Mondo S."/>
            <person name="Pangilinan J."/>
            <person name="Riley R."/>
            <person name="LaButti K."/>
            <person name="Andreopoulos B."/>
            <person name="Lipzen A."/>
            <person name="Chen C."/>
            <person name="Yan M."/>
            <person name="Daum C."/>
            <person name="Ng V."/>
            <person name="Clum A."/>
            <person name="Steindorff A."/>
            <person name="Ohm R.A."/>
            <person name="Martin F."/>
            <person name="Silar P."/>
            <person name="Natvig D.O."/>
            <person name="Lalanne C."/>
            <person name="Gautier V."/>
            <person name="Ament-Velasquez S.L."/>
            <person name="Kruys A."/>
            <person name="Hutchinson M.I."/>
            <person name="Powell A.J."/>
            <person name="Barry K."/>
            <person name="Miller A.N."/>
            <person name="Grigoriev I.V."/>
            <person name="Debuchy R."/>
            <person name="Gladieux P."/>
            <person name="Hiltunen Thoren M."/>
            <person name="Johannesson H."/>
        </authorList>
    </citation>
    <scope>NUCLEOTIDE SEQUENCE</scope>
    <source>
        <strain evidence="2">CBS 731.68</strain>
    </source>
</reference>
<evidence type="ECO:0000313" key="2">
    <source>
        <dbReference type="EMBL" id="KAK4128515.1"/>
    </source>
</evidence>
<feature type="compositionally biased region" description="Low complexity" evidence="1">
    <location>
        <begin position="390"/>
        <end position="405"/>
    </location>
</feature>
<proteinExistence type="predicted"/>
<keyword evidence="3" id="KW-1185">Reference proteome</keyword>
<accession>A0AAN6U9J4</accession>
<name>A0AAN6U9J4_9PEZI</name>
<feature type="region of interest" description="Disordered" evidence="1">
    <location>
        <begin position="232"/>
        <end position="298"/>
    </location>
</feature>
<sequence>MESAVRVALISCSTSHLRRHPRIIRCSCSQCLIVHTVVHARHSQKAAMPASKGTLRRPILRFELASLSIDDRPNAYKNPQLVLKPQLELAPRRPYTGERPRAPVWRHYLMVHVKDKADELVKLDLDIFKSESSTADTDTAFRNSITCLFPTSSLNFRYSKGLDDGSIRSVQKASSLCITLQKPPDLDKVLQEFGGLGIKIEYKEFGRDHQLVSEPASFNAWPPLGRTVSPVYRPASNSRQLNSSSPPLTMASTSHAGYPAYLKSQSNRALPQRPPSQPIRPSTPLHPGQRPWSPAFVPSRPASTLGIPGILGEGIYKVSKIGSASSARPRVRRTSSVFEHQGPKLYTVSKHFDKTLSKEDIVHPLGPRYVSGGLPSSLQASISPGYMARSPSQSTGGTGSHSQPGFESPASHILSKASSALEGMRVNLQHRPGLRRLRTIDNPRDPSISFELDDRVHRTFLSTVAEERAGSMFSQPLPSLRPLRSADDASLVSSSPTLLERPTRQEMEAEWLLYVAQIQHEGLCEASRVWDEFWEKANDDVASARSAEDLSSVLSKLESDFMRRWEGVVAATAQKMRDVRVDPVF</sequence>
<feature type="compositionally biased region" description="Polar residues" evidence="1">
    <location>
        <begin position="235"/>
        <end position="255"/>
    </location>
</feature>
<gene>
    <name evidence="2" type="ORF">N657DRAFT_667752</name>
</gene>